<feature type="domain" description="DUF2510" evidence="2">
    <location>
        <begin position="31"/>
        <end position="68"/>
    </location>
</feature>
<keyword evidence="4" id="KW-1185">Reference proteome</keyword>
<feature type="region of interest" description="Disordered" evidence="1">
    <location>
        <begin position="225"/>
        <end position="322"/>
    </location>
</feature>
<feature type="compositionally biased region" description="Low complexity" evidence="1">
    <location>
        <begin position="155"/>
        <end position="170"/>
    </location>
</feature>
<accession>A0ABN3MLF8</accession>
<feature type="compositionally biased region" description="Low complexity" evidence="1">
    <location>
        <begin position="119"/>
        <end position="129"/>
    </location>
</feature>
<feature type="compositionally biased region" description="Basic and acidic residues" evidence="1">
    <location>
        <begin position="44"/>
        <end position="60"/>
    </location>
</feature>
<dbReference type="Pfam" id="PF10708">
    <property type="entry name" value="DUF2510"/>
    <property type="match status" value="1"/>
</dbReference>
<proteinExistence type="predicted"/>
<feature type="region of interest" description="Disordered" evidence="1">
    <location>
        <begin position="1"/>
        <end position="187"/>
    </location>
</feature>
<evidence type="ECO:0000313" key="3">
    <source>
        <dbReference type="EMBL" id="GAA2504216.1"/>
    </source>
</evidence>
<evidence type="ECO:0000256" key="1">
    <source>
        <dbReference type="SAM" id="MobiDB-lite"/>
    </source>
</evidence>
<name>A0ABN3MLF8_9ACTN</name>
<dbReference type="InterPro" id="IPR018929">
    <property type="entry name" value="DUF2510"/>
</dbReference>
<evidence type="ECO:0000259" key="2">
    <source>
        <dbReference type="Pfam" id="PF10708"/>
    </source>
</evidence>
<gene>
    <name evidence="3" type="ORF">GCM10010422_62970</name>
</gene>
<dbReference type="Proteomes" id="UP001501721">
    <property type="component" value="Unassembled WGS sequence"/>
</dbReference>
<protein>
    <submittedName>
        <fullName evidence="3">DUF2510 domain-containing protein</fullName>
    </submittedName>
</protein>
<dbReference type="EMBL" id="BAAATL010000034">
    <property type="protein sequence ID" value="GAA2504216.1"/>
    <property type="molecule type" value="Genomic_DNA"/>
</dbReference>
<evidence type="ECO:0000313" key="4">
    <source>
        <dbReference type="Proteomes" id="UP001501721"/>
    </source>
</evidence>
<comment type="caution">
    <text evidence="3">The sequence shown here is derived from an EMBL/GenBank/DDBJ whole genome shotgun (WGS) entry which is preliminary data.</text>
</comment>
<reference evidence="3 4" key="1">
    <citation type="journal article" date="2019" name="Int. J. Syst. Evol. Microbiol.">
        <title>The Global Catalogue of Microorganisms (GCM) 10K type strain sequencing project: providing services to taxonomists for standard genome sequencing and annotation.</title>
        <authorList>
            <consortium name="The Broad Institute Genomics Platform"/>
            <consortium name="The Broad Institute Genome Sequencing Center for Infectious Disease"/>
            <person name="Wu L."/>
            <person name="Ma J."/>
        </authorList>
    </citation>
    <scope>NUCLEOTIDE SEQUENCE [LARGE SCALE GENOMIC DNA]</scope>
    <source>
        <strain evidence="3 4">JCM 6923</strain>
    </source>
</reference>
<feature type="compositionally biased region" description="Gly residues" evidence="1">
    <location>
        <begin position="241"/>
        <end position="292"/>
    </location>
</feature>
<organism evidence="3 4">
    <name type="scientific">Streptomyces graminearus</name>
    <dbReference type="NCBI Taxonomy" id="284030"/>
    <lineage>
        <taxon>Bacteria</taxon>
        <taxon>Bacillati</taxon>
        <taxon>Actinomycetota</taxon>
        <taxon>Actinomycetes</taxon>
        <taxon>Kitasatosporales</taxon>
        <taxon>Streptomycetaceae</taxon>
        <taxon>Streptomyces</taxon>
    </lineage>
</organism>
<feature type="compositionally biased region" description="Pro residues" evidence="1">
    <location>
        <begin position="68"/>
        <end position="78"/>
    </location>
</feature>
<sequence>MSRVSGIGGRSSHPAFTDASYGGAMTQVTPPGWYPDPGQTHDGPPTERWWDGKAWTDRVRPAGTAAPWGPPAQVPPADRPGTGRPETGGAEPGRASDDGRAPENGPAAQADPATEPDTGAQADPGAQAGPVPPVGQSPLAGPAAQTTPLPPIGQVPPTGQVPPGYGAYPGHQPPPGQPGYPAYTGYPSYPASPPPPARGGLRTGIAVTAAVAVLACIGIGVYALTNDNGGSNDRAGVRQGASGGQDGGGFGGPGGSGGSDGSGGASGGQGGPGGSGGLGGSGGGDGSGGSGGQSPSPDRSPAPKIKGGGTVPDSIDGVSLPVPKGWTGQAISVGAQVTSDNSYKCPGNSSQTCTAGGAYTAPAVALGTDGDTAEQVAKADIAANAKESYGGSTYGSITSHQQLAAEAVTVAGQKGYLVRWKAVTSKGADGLVESVAFPSPNDARQMVVVRFGIDVGQDTSVIDEILKGIKVSSGGGAGQNV</sequence>